<dbReference type="SUPFAM" id="SSF88697">
    <property type="entry name" value="PUA domain-like"/>
    <property type="match status" value="1"/>
</dbReference>
<evidence type="ECO:0000313" key="17">
    <source>
        <dbReference type="Proteomes" id="UP000651452"/>
    </source>
</evidence>
<dbReference type="InterPro" id="IPR020568">
    <property type="entry name" value="Ribosomal_Su5_D2-typ_SF"/>
</dbReference>
<dbReference type="GO" id="GO:0004176">
    <property type="term" value="F:ATP-dependent peptidase activity"/>
    <property type="evidence" value="ECO:0007669"/>
    <property type="project" value="UniProtKB-UniRule"/>
</dbReference>
<dbReference type="PROSITE" id="PS51786">
    <property type="entry name" value="LON_PROTEOLYTIC"/>
    <property type="match status" value="1"/>
</dbReference>
<dbReference type="InterPro" id="IPR027065">
    <property type="entry name" value="Lon_Prtase"/>
</dbReference>
<evidence type="ECO:0000256" key="11">
    <source>
        <dbReference type="PIRSR" id="PIRSR001174-2"/>
    </source>
</evidence>
<dbReference type="InterPro" id="IPR027501">
    <property type="entry name" value="Lonp2_euk"/>
</dbReference>
<keyword evidence="17" id="KW-1185">Reference proteome</keyword>
<keyword evidence="6 8" id="KW-0067">ATP-binding</keyword>
<dbReference type="FunFam" id="1.20.5.5270:FF:000002">
    <property type="entry name" value="Lon protease homolog"/>
    <property type="match status" value="1"/>
</dbReference>
<keyword evidence="7 8" id="KW-0576">Peroxisome</keyword>
<dbReference type="Pfam" id="PF05362">
    <property type="entry name" value="Lon_C"/>
    <property type="match status" value="1"/>
</dbReference>
<feature type="compositionally biased region" description="Basic and acidic residues" evidence="13">
    <location>
        <begin position="441"/>
        <end position="454"/>
    </location>
</feature>
<protein>
    <recommendedName>
        <fullName evidence="8">Lon protease homolog 2, peroxisomal</fullName>
        <ecNumber evidence="8">3.4.21.-</ecNumber>
    </recommendedName>
</protein>
<feature type="region of interest" description="Disordered" evidence="13">
    <location>
        <begin position="438"/>
        <end position="466"/>
    </location>
</feature>
<dbReference type="GO" id="GO:0016485">
    <property type="term" value="P:protein processing"/>
    <property type="evidence" value="ECO:0007669"/>
    <property type="project" value="UniProtKB-UniRule"/>
</dbReference>
<feature type="short sequence motif" description="Microbody targeting signal" evidence="8">
    <location>
        <begin position="926"/>
        <end position="928"/>
    </location>
</feature>
<evidence type="ECO:0000256" key="4">
    <source>
        <dbReference type="ARBA" id="ARBA00022801"/>
    </source>
</evidence>
<keyword evidence="3 8" id="KW-0547">Nucleotide-binding</keyword>
<evidence type="ECO:0000313" key="16">
    <source>
        <dbReference type="EMBL" id="KAF9694695.1"/>
    </source>
</evidence>
<dbReference type="Pfam" id="PF02190">
    <property type="entry name" value="LON_substr_bdg"/>
    <property type="match status" value="1"/>
</dbReference>
<comment type="function">
    <text evidence="8">ATP-dependent serine protease that mediates the selective degradation of misfolded and unassembled polypeptides in the peroxisomal matrix. Necessary for type 2 peroxisome targeting signal (PTS2)-containing protein processing and facilitates peroxisome matrix protein import.</text>
</comment>
<dbReference type="Gene3D" id="1.20.58.1480">
    <property type="match status" value="1"/>
</dbReference>
<keyword evidence="2 8" id="KW-0645">Protease</keyword>
<name>A0A8H7IXT9_9PLEO</name>
<dbReference type="InterPro" id="IPR014721">
    <property type="entry name" value="Ribsml_uS5_D2-typ_fold_subgr"/>
</dbReference>
<proteinExistence type="inferred from homology"/>
<dbReference type="FunFam" id="3.30.230.10:FF:000039">
    <property type="entry name" value="Lon protease homolog 2, peroxisomal"/>
    <property type="match status" value="1"/>
</dbReference>
<keyword evidence="4 8" id="KW-0378">Hydrolase</keyword>
<reference evidence="16" key="2">
    <citation type="submission" date="2020-09" db="EMBL/GenBank/DDBJ databases">
        <title>Reference genome assembly for Australian Ascochyta lentis isolate Al4.</title>
        <authorList>
            <person name="Lee R.C."/>
            <person name="Farfan-Caceres L.M."/>
            <person name="Debler J.W."/>
            <person name="Williams A.H."/>
            <person name="Henares B.M."/>
        </authorList>
    </citation>
    <scope>NUCLEOTIDE SEQUENCE</scope>
    <source>
        <strain evidence="16">Al4</strain>
    </source>
</reference>
<organism evidence="16 17">
    <name type="scientific">Ascochyta lentis</name>
    <dbReference type="NCBI Taxonomy" id="205686"/>
    <lineage>
        <taxon>Eukaryota</taxon>
        <taxon>Fungi</taxon>
        <taxon>Dikarya</taxon>
        <taxon>Ascomycota</taxon>
        <taxon>Pezizomycotina</taxon>
        <taxon>Dothideomycetes</taxon>
        <taxon>Pleosporomycetidae</taxon>
        <taxon>Pleosporales</taxon>
        <taxon>Pleosporineae</taxon>
        <taxon>Didymellaceae</taxon>
        <taxon>Ascochyta</taxon>
    </lineage>
</organism>
<dbReference type="PANTHER" id="PTHR10046">
    <property type="entry name" value="ATP DEPENDENT LON PROTEASE FAMILY MEMBER"/>
    <property type="match status" value="1"/>
</dbReference>
<dbReference type="EC" id="3.4.21.-" evidence="8"/>
<dbReference type="GO" id="GO:0005782">
    <property type="term" value="C:peroxisomal matrix"/>
    <property type="evidence" value="ECO:0007669"/>
    <property type="project" value="UniProtKB-SubCell"/>
</dbReference>
<dbReference type="Gene3D" id="2.30.130.40">
    <property type="entry name" value="LON domain-like"/>
    <property type="match status" value="1"/>
</dbReference>
<dbReference type="InterPro" id="IPR015947">
    <property type="entry name" value="PUA-like_sf"/>
</dbReference>
<evidence type="ECO:0000256" key="7">
    <source>
        <dbReference type="ARBA" id="ARBA00023140"/>
    </source>
</evidence>
<dbReference type="InterPro" id="IPR003111">
    <property type="entry name" value="Lon_prtase_N"/>
</dbReference>
<gene>
    <name evidence="16" type="ORF">EKO04_007240</name>
</gene>
<feature type="domain" description="Lon N-terminal" evidence="15">
    <location>
        <begin position="13"/>
        <end position="257"/>
    </location>
</feature>
<dbReference type="GO" id="GO:0006515">
    <property type="term" value="P:protein quality control for misfolded or incompletely synthesized proteins"/>
    <property type="evidence" value="ECO:0007669"/>
    <property type="project" value="UniProtKB-UniRule"/>
</dbReference>
<dbReference type="Pfam" id="PF00004">
    <property type="entry name" value="AAA"/>
    <property type="match status" value="1"/>
</dbReference>
<dbReference type="InterPro" id="IPR027417">
    <property type="entry name" value="P-loop_NTPase"/>
</dbReference>
<evidence type="ECO:0000259" key="15">
    <source>
        <dbReference type="PROSITE" id="PS51787"/>
    </source>
</evidence>
<dbReference type="SUPFAM" id="SSF52540">
    <property type="entry name" value="P-loop containing nucleoside triphosphate hydrolases"/>
    <property type="match status" value="1"/>
</dbReference>
<dbReference type="InterPro" id="IPR003959">
    <property type="entry name" value="ATPase_AAA_core"/>
</dbReference>
<evidence type="ECO:0000256" key="9">
    <source>
        <dbReference type="PIRNR" id="PIRNR001174"/>
    </source>
</evidence>
<dbReference type="PROSITE" id="PS51787">
    <property type="entry name" value="LON_N"/>
    <property type="match status" value="1"/>
</dbReference>
<evidence type="ECO:0000256" key="6">
    <source>
        <dbReference type="ARBA" id="ARBA00022840"/>
    </source>
</evidence>
<feature type="domain" description="Lon proteolytic" evidence="14">
    <location>
        <begin position="728"/>
        <end position="915"/>
    </location>
</feature>
<dbReference type="PRINTS" id="PR00830">
    <property type="entry name" value="ENDOLAPTASE"/>
</dbReference>
<dbReference type="Gene3D" id="1.10.8.60">
    <property type="match status" value="1"/>
</dbReference>
<comment type="similarity">
    <text evidence="8 9 12">Belongs to the peptidase S16 family.</text>
</comment>
<comment type="caution">
    <text evidence="16">The sequence shown here is derived from an EMBL/GenBank/DDBJ whole genome shotgun (WGS) entry which is preliminary data.</text>
</comment>
<accession>A0A8H7IXT9</accession>
<evidence type="ECO:0000256" key="10">
    <source>
        <dbReference type="PIRSR" id="PIRSR001174-1"/>
    </source>
</evidence>
<evidence type="ECO:0000256" key="1">
    <source>
        <dbReference type="ARBA" id="ARBA00004253"/>
    </source>
</evidence>
<dbReference type="HAMAP" id="MF_03121">
    <property type="entry name" value="lonp2_euk"/>
    <property type="match status" value="1"/>
</dbReference>
<evidence type="ECO:0000256" key="13">
    <source>
        <dbReference type="SAM" id="MobiDB-lite"/>
    </source>
</evidence>
<evidence type="ECO:0000256" key="8">
    <source>
        <dbReference type="HAMAP-Rule" id="MF_03121"/>
    </source>
</evidence>
<dbReference type="InterPro" id="IPR054594">
    <property type="entry name" value="Lon_lid"/>
</dbReference>
<evidence type="ECO:0000256" key="5">
    <source>
        <dbReference type="ARBA" id="ARBA00022825"/>
    </source>
</evidence>
<dbReference type="FunFam" id="1.10.8.60:FF:000091">
    <property type="entry name" value="Lon protease homolog 2, peroxisomal"/>
    <property type="match status" value="1"/>
</dbReference>
<dbReference type="InterPro" id="IPR004815">
    <property type="entry name" value="Lon_bac/euk-typ"/>
</dbReference>
<dbReference type="InterPro" id="IPR008269">
    <property type="entry name" value="Lon_proteolytic"/>
</dbReference>
<evidence type="ECO:0000256" key="12">
    <source>
        <dbReference type="PROSITE-ProRule" id="PRU01122"/>
    </source>
</evidence>
<feature type="active site" evidence="8 10">
    <location>
        <position position="821"/>
    </location>
</feature>
<dbReference type="InterPro" id="IPR046336">
    <property type="entry name" value="Lon_prtase_N_sf"/>
</dbReference>
<feature type="binding site" evidence="8 11">
    <location>
        <begin position="485"/>
        <end position="492"/>
    </location>
    <ligand>
        <name>ATP</name>
        <dbReference type="ChEBI" id="CHEBI:30616"/>
    </ligand>
</feature>
<dbReference type="AlphaFoldDB" id="A0A8H7IXT9"/>
<dbReference type="Gene3D" id="3.30.230.10">
    <property type="match status" value="1"/>
</dbReference>
<dbReference type="OrthoDB" id="2411602at2759"/>
<feature type="active site" evidence="8 10">
    <location>
        <position position="864"/>
    </location>
</feature>
<dbReference type="Gene3D" id="1.20.5.5270">
    <property type="match status" value="1"/>
</dbReference>
<dbReference type="Pfam" id="PF22667">
    <property type="entry name" value="Lon_lid"/>
    <property type="match status" value="1"/>
</dbReference>
<dbReference type="Proteomes" id="UP000651452">
    <property type="component" value="Unassembled WGS sequence"/>
</dbReference>
<keyword evidence="5 8" id="KW-0720">Serine protease</keyword>
<dbReference type="GO" id="GO:0004252">
    <property type="term" value="F:serine-type endopeptidase activity"/>
    <property type="evidence" value="ECO:0007669"/>
    <property type="project" value="UniProtKB-UniRule"/>
</dbReference>
<dbReference type="CDD" id="cd19500">
    <property type="entry name" value="RecA-like_Lon"/>
    <property type="match status" value="1"/>
</dbReference>
<dbReference type="SMART" id="SM00464">
    <property type="entry name" value="LON"/>
    <property type="match status" value="1"/>
</dbReference>
<dbReference type="EMBL" id="RZGK01000013">
    <property type="protein sequence ID" value="KAF9694695.1"/>
    <property type="molecule type" value="Genomic_DNA"/>
</dbReference>
<dbReference type="Gene3D" id="3.40.50.300">
    <property type="entry name" value="P-loop containing nucleotide triphosphate hydrolases"/>
    <property type="match status" value="1"/>
</dbReference>
<dbReference type="InterPro" id="IPR003593">
    <property type="entry name" value="AAA+_ATPase"/>
</dbReference>
<comment type="subcellular location">
    <subcellularLocation>
        <location evidence="1 8">Peroxisome matrix</location>
    </subcellularLocation>
</comment>
<dbReference type="SMART" id="SM00382">
    <property type="entry name" value="AAA"/>
    <property type="match status" value="1"/>
</dbReference>
<reference evidence="16" key="1">
    <citation type="submission" date="2018-12" db="EMBL/GenBank/DDBJ databases">
        <authorList>
            <person name="Syme R.A."/>
            <person name="Farfan-Caceres L."/>
            <person name="Lichtenzveig J."/>
        </authorList>
    </citation>
    <scope>NUCLEOTIDE SEQUENCE</scope>
    <source>
        <strain evidence="16">Al4</strain>
    </source>
</reference>
<dbReference type="GO" id="GO:0005524">
    <property type="term" value="F:ATP binding"/>
    <property type="evidence" value="ECO:0007669"/>
    <property type="project" value="UniProtKB-UniRule"/>
</dbReference>
<evidence type="ECO:0000259" key="14">
    <source>
        <dbReference type="PROSITE" id="PS51786"/>
    </source>
</evidence>
<dbReference type="PIRSF" id="PIRSF001174">
    <property type="entry name" value="Lon_proteas"/>
    <property type="match status" value="1"/>
</dbReference>
<sequence>MGKGSSKTSTKVLPLIPLAPPLAVLPGTTLKIPITNRSDVAAILAKIHSVSATAKPDAAITVACVPLNASTLGVDGRLLGDEETDRPAYESEPVQARRKDIFGYACVAKVSGVQGRRQGELSLVVEGLQRVRVVAVVQDRPYFEGELAAVDEFEYVDEADAGLEQQFGLLKQLSRELLALVRLSALLPRTPTVALSPIVARRLELYIARKHLAEAGALADFMANVVDCTHDEKLRVLAAVDVRHRLDRVIDILQRQISSLQGSTRITVTTAQLPAGRFDLDQLRRIQQQALVKRGKMGDAMPPGFANGFPGPNQQQADDEPNDMDELKKRLHDAQLSPEADKVAQRELQRLQKMMPAQAEYQVVRNYLETLADIPWSKVTLDHLDATTLAKARRQLDDDHYGLDKIKKRLLEYLAVLKLKEQANRSIDDQIRALTEGPTADADHHDDHHAEDARLQPAKEPSEEEKRLLEKKRMVDKSPILLLVGPPGTGKTSLAKSVATALGRKFHRISLGGVRDEAEIRGHRRTYVAAMPGLVVGGLKKVGVANPVFLLDEIDKLAGSNHNGDPSAAMLEVLDPEQNHTFTDHYVNIPIDLSKVLFIATANSLDTIPPPLLDRMETIQLSGYTTLEKRHIAARHLIPKQITTNGLRQSDLEIPTDVLDKIITAYTRESGVRNLEREIGSVCRSKAVEYATCADTDTLATYSPTVTLNDLDSTLGIEKFAEELTEQHTRPGVITGLVAYSSGGQGSILFIEIADMPGTGRVQLTGKLGDVLKESVEVALTWVKSHAFTLGLTPDQSTDIMKSRSIHVHCPSGAIPKDGPSAGLAHTIALVSLFSGLSVPASLAMTGEVSLRGRVLPVGGIKEKLIGALRAGVERVLLPEANRKDARDLPDEVKEGLRIEFVTHIWEALGLVWPERWEGVVGVSESRL</sequence>
<dbReference type="GO" id="GO:0016887">
    <property type="term" value="F:ATP hydrolysis activity"/>
    <property type="evidence" value="ECO:0007669"/>
    <property type="project" value="UniProtKB-UniRule"/>
</dbReference>
<evidence type="ECO:0000256" key="2">
    <source>
        <dbReference type="ARBA" id="ARBA00022670"/>
    </source>
</evidence>
<dbReference type="GO" id="GO:0016558">
    <property type="term" value="P:protein import into peroxisome matrix"/>
    <property type="evidence" value="ECO:0007669"/>
    <property type="project" value="UniProtKB-UniRule"/>
</dbReference>
<evidence type="ECO:0000256" key="3">
    <source>
        <dbReference type="ARBA" id="ARBA00022741"/>
    </source>
</evidence>
<dbReference type="SUPFAM" id="SSF54211">
    <property type="entry name" value="Ribosomal protein S5 domain 2-like"/>
    <property type="match status" value="1"/>
</dbReference>